<reference evidence="2 3" key="1">
    <citation type="submission" date="2023-01" db="EMBL/GenBank/DDBJ databases">
        <title>Complete genome sequence of Muricauda aquimarina strain IFOP_LL357.</title>
        <authorList>
            <person name="Gajardo G."/>
            <person name="Ueki S."/>
            <person name="Maruyama F."/>
        </authorList>
    </citation>
    <scope>NUCLEOTIDE SEQUENCE [LARGE SCALE GENOMIC DNA]</scope>
    <source>
        <strain evidence="2 3">IFOP_LL357</strain>
    </source>
</reference>
<evidence type="ECO:0000313" key="2">
    <source>
        <dbReference type="EMBL" id="BDW92128.1"/>
    </source>
</evidence>
<keyword evidence="3" id="KW-1185">Reference proteome</keyword>
<dbReference type="EMBL" id="AP027268">
    <property type="protein sequence ID" value="BDW92128.1"/>
    <property type="molecule type" value="Genomic_DNA"/>
</dbReference>
<evidence type="ECO:0000313" key="3">
    <source>
        <dbReference type="Proteomes" id="UP001330184"/>
    </source>
</evidence>
<sequence>MRFSKITKVATLVGTLFLLIASCDDEMDTIGEGVVAGEPFSTGKVEYDVFAFNKGITAVQTNKLPLYQLGTFNDPVYGQRKASIISQLALSAEAPTFGDLRQEVEDTADSDDNATTVEENETVKEVFLTIPFQTAPSPDSDGDGIPDELESGEDAEDPNSDYDGDGVTDNQERIIGSNPYDPNEDGTAEGFVANIYPNRFDLDSIYGDRTQTFELTVSKSNYFLRDLDPNSNFEEAQEYYSNQDFSAFIGEELSIEGQKTVTIDDIETLVFAEDDPDTADVDESQTVVESRIAPGIRIPLNPDFFQQNILDKEGQPELLRQSNFRNFIRGIHLAGSDMEQLMFLLDLTQANITITYEYNDYDAEAEEVVVAEKDFTLRLLVANTNGQITGNAVNVFENDMLPSQIESALNSEENASRIYVKGGATLAEVRLFDEVENGGATIINEIKQNNWIINEANLVFYVDRETLGTSVVEPPRLYLYNAETNLPLYNIANEDVTPNSGPNSLRYFASHDGVLQSSNNQGVKYTVRITEHINNIIVRDSVNAKLGLTLTPNIALTAVQEALGSDMQEIDYPVGAAMSPLGTILYGSNVAPEEEDRKLKLEIYYTKAN</sequence>
<evidence type="ECO:0008006" key="4">
    <source>
        <dbReference type="Google" id="ProtNLM"/>
    </source>
</evidence>
<protein>
    <recommendedName>
        <fullName evidence="4">DUF4270 domain-containing protein</fullName>
    </recommendedName>
</protein>
<dbReference type="PROSITE" id="PS51257">
    <property type="entry name" value="PROKAR_LIPOPROTEIN"/>
    <property type="match status" value="1"/>
</dbReference>
<dbReference type="AlphaFoldDB" id="A0AA48HH47"/>
<feature type="compositionally biased region" description="Acidic residues" evidence="1">
    <location>
        <begin position="140"/>
        <end position="166"/>
    </location>
</feature>
<gene>
    <name evidence="2" type="ORF">MACH07_09600</name>
</gene>
<dbReference type="Pfam" id="PF14092">
    <property type="entry name" value="DUF4270"/>
    <property type="match status" value="1"/>
</dbReference>
<evidence type="ECO:0000256" key="1">
    <source>
        <dbReference type="SAM" id="MobiDB-lite"/>
    </source>
</evidence>
<dbReference type="InterPro" id="IPR025366">
    <property type="entry name" value="DUF4270"/>
</dbReference>
<dbReference type="RefSeq" id="WP_338197058.1">
    <property type="nucleotide sequence ID" value="NZ_AP027268.1"/>
</dbReference>
<organism evidence="2 3">
    <name type="scientific">Flagellimonas marinaquae</name>
    <dbReference type="NCBI Taxonomy" id="254955"/>
    <lineage>
        <taxon>Bacteria</taxon>
        <taxon>Pseudomonadati</taxon>
        <taxon>Bacteroidota</taxon>
        <taxon>Flavobacteriia</taxon>
        <taxon>Flavobacteriales</taxon>
        <taxon>Flavobacteriaceae</taxon>
        <taxon>Flagellimonas</taxon>
    </lineage>
</organism>
<accession>A0AA48HH47</accession>
<proteinExistence type="predicted"/>
<dbReference type="Proteomes" id="UP001330184">
    <property type="component" value="Chromosome"/>
</dbReference>
<name>A0AA48HH47_9FLAO</name>
<feature type="region of interest" description="Disordered" evidence="1">
    <location>
        <begin position="129"/>
        <end position="187"/>
    </location>
</feature>